<name>F4WGH3_ACREC</name>
<protein>
    <submittedName>
        <fullName evidence="1">Uncharacterized protein</fullName>
    </submittedName>
</protein>
<sequence length="209" mass="23789">MKFAIPSECELVTKTQLKLPAIRHCDCSSDALRWRRISLATRLEHTRYLGPANRPPTIAPPQLTGEQFVEISYSPTQPLDLTSPPVIDPAIQEILGYSPLPFEERFSPLPPLEERFPPPTPLEERFPSPPPHEEGFPLPLPFLDQLPPFPFQLNPEPIENQMFRFFTSPSYEGDRLVTVYIPGNPTPYTVLYKHLPMCSGNTFLTSHTR</sequence>
<dbReference type="EMBL" id="GL888132">
    <property type="protein sequence ID" value="EGI66703.1"/>
    <property type="molecule type" value="Genomic_DNA"/>
</dbReference>
<reference evidence="1" key="1">
    <citation type="submission" date="2011-02" db="EMBL/GenBank/DDBJ databases">
        <title>The genome of the leaf-cutting ant Acromyrmex echinatior suggests key adaptations to social evolution and fungus farming.</title>
        <authorList>
            <person name="Nygaard S."/>
            <person name="Zhang G."/>
        </authorList>
    </citation>
    <scope>NUCLEOTIDE SEQUENCE</scope>
</reference>
<evidence type="ECO:0000313" key="2">
    <source>
        <dbReference type="Proteomes" id="UP000007755"/>
    </source>
</evidence>
<dbReference type="AlphaFoldDB" id="F4WGH3"/>
<dbReference type="Proteomes" id="UP000007755">
    <property type="component" value="Unassembled WGS sequence"/>
</dbReference>
<keyword evidence="2" id="KW-1185">Reference proteome</keyword>
<evidence type="ECO:0000313" key="1">
    <source>
        <dbReference type="EMBL" id="EGI66703.1"/>
    </source>
</evidence>
<gene>
    <name evidence="1" type="ORF">G5I_04751</name>
</gene>
<organism evidence="2">
    <name type="scientific">Acromyrmex echinatior</name>
    <name type="common">Panamanian leafcutter ant</name>
    <name type="synonym">Acromyrmex octospinosus echinatior</name>
    <dbReference type="NCBI Taxonomy" id="103372"/>
    <lineage>
        <taxon>Eukaryota</taxon>
        <taxon>Metazoa</taxon>
        <taxon>Ecdysozoa</taxon>
        <taxon>Arthropoda</taxon>
        <taxon>Hexapoda</taxon>
        <taxon>Insecta</taxon>
        <taxon>Pterygota</taxon>
        <taxon>Neoptera</taxon>
        <taxon>Endopterygota</taxon>
        <taxon>Hymenoptera</taxon>
        <taxon>Apocrita</taxon>
        <taxon>Aculeata</taxon>
        <taxon>Formicoidea</taxon>
        <taxon>Formicidae</taxon>
        <taxon>Myrmicinae</taxon>
        <taxon>Acromyrmex</taxon>
    </lineage>
</organism>
<accession>F4WGH3</accession>
<proteinExistence type="predicted"/>
<dbReference type="InParanoid" id="F4WGH3"/>